<dbReference type="Proteomes" id="UP000572377">
    <property type="component" value="Unassembled WGS sequence"/>
</dbReference>
<sequence length="191" mass="20473">MIRALRLRVYVPTAMAAASATADAPPNTASAHDPHRKGNFGPCKIDPRHAGDRTGTKIGNAPFARAPRNLRKGNPTIIHDRSRNQLGPRAGPGARNELAPLRGGANPLRSDCMRGRRMDPRLPGNVPEPFQRLFLRDCRITLAPQSGWQSGTGARRPDGMIGLCPGARAMGIGRISAGGVRKRITGSEVRP</sequence>
<keyword evidence="2" id="KW-0732">Signal</keyword>
<evidence type="ECO:0000256" key="2">
    <source>
        <dbReference type="SAM" id="SignalP"/>
    </source>
</evidence>
<feature type="compositionally biased region" description="Basic and acidic residues" evidence="1">
    <location>
        <begin position="111"/>
        <end position="120"/>
    </location>
</feature>
<comment type="caution">
    <text evidence="3">The sequence shown here is derived from an EMBL/GenBank/DDBJ whole genome shotgun (WGS) entry which is preliminary data.</text>
</comment>
<feature type="signal peptide" evidence="2">
    <location>
        <begin position="1"/>
        <end position="24"/>
    </location>
</feature>
<keyword evidence="4" id="KW-1185">Reference proteome</keyword>
<evidence type="ECO:0000313" key="4">
    <source>
        <dbReference type="Proteomes" id="UP000572377"/>
    </source>
</evidence>
<feature type="chain" id="PRO_5032629971" evidence="2">
    <location>
        <begin position="25"/>
        <end position="191"/>
    </location>
</feature>
<accession>A0A849L4W0</accession>
<name>A0A849L4W0_9RHOB</name>
<proteinExistence type="predicted"/>
<evidence type="ECO:0000256" key="1">
    <source>
        <dbReference type="SAM" id="MobiDB-lite"/>
    </source>
</evidence>
<dbReference type="RefSeq" id="WP_171326232.1">
    <property type="nucleotide sequence ID" value="NZ_JABFBC010000002.1"/>
</dbReference>
<evidence type="ECO:0000313" key="3">
    <source>
        <dbReference type="EMBL" id="NNU81389.1"/>
    </source>
</evidence>
<reference evidence="3 4" key="1">
    <citation type="submission" date="2020-05" db="EMBL/GenBank/DDBJ databases">
        <title>Gimesia benthica sp. nov., a novel planctomycete isolated from a deep-sea water sample of the Northwest Indian Ocean.</title>
        <authorList>
            <person name="Wang J."/>
            <person name="Ruan C."/>
            <person name="Song L."/>
            <person name="Zhu Y."/>
            <person name="Li A."/>
            <person name="Zheng X."/>
            <person name="Wang L."/>
            <person name="Lu Z."/>
            <person name="Huang Y."/>
            <person name="Du W."/>
            <person name="Zhou Y."/>
            <person name="Huang L."/>
            <person name="Dai X."/>
        </authorList>
    </citation>
    <scope>NUCLEOTIDE SEQUENCE [LARGE SCALE GENOMIC DNA]</scope>
    <source>
        <strain evidence="3 4">YYQ-30</strain>
    </source>
</reference>
<organism evidence="3 4">
    <name type="scientific">Halovulum dunhuangense</name>
    <dbReference type="NCBI Taxonomy" id="1505036"/>
    <lineage>
        <taxon>Bacteria</taxon>
        <taxon>Pseudomonadati</taxon>
        <taxon>Pseudomonadota</taxon>
        <taxon>Alphaproteobacteria</taxon>
        <taxon>Rhodobacterales</taxon>
        <taxon>Paracoccaceae</taxon>
        <taxon>Halovulum</taxon>
    </lineage>
</organism>
<dbReference type="EMBL" id="JABFBC010000002">
    <property type="protein sequence ID" value="NNU81389.1"/>
    <property type="molecule type" value="Genomic_DNA"/>
</dbReference>
<protein>
    <submittedName>
        <fullName evidence="3">Uncharacterized protein</fullName>
    </submittedName>
</protein>
<feature type="region of interest" description="Disordered" evidence="1">
    <location>
        <begin position="18"/>
        <end position="125"/>
    </location>
</feature>
<gene>
    <name evidence="3" type="ORF">HMH01_13180</name>
</gene>
<dbReference type="AlphaFoldDB" id="A0A849L4W0"/>
<feature type="compositionally biased region" description="Basic and acidic residues" evidence="1">
    <location>
        <begin position="45"/>
        <end position="55"/>
    </location>
</feature>
<feature type="compositionally biased region" description="Low complexity" evidence="1">
    <location>
        <begin position="18"/>
        <end position="31"/>
    </location>
</feature>